<evidence type="ECO:0000256" key="1">
    <source>
        <dbReference type="ARBA" id="ARBA00023002"/>
    </source>
</evidence>
<reference evidence="3 4" key="1">
    <citation type="submission" date="2016-11" db="EMBL/GenBank/DDBJ databases">
        <authorList>
            <person name="Varghese N."/>
            <person name="Submissions S."/>
        </authorList>
    </citation>
    <scope>NUCLEOTIDE SEQUENCE [LARGE SCALE GENOMIC DNA]</scope>
    <source>
        <strain evidence="3 4">DSM 21988</strain>
    </source>
</reference>
<dbReference type="Pfam" id="PF01613">
    <property type="entry name" value="Flavin_Reduct"/>
    <property type="match status" value="1"/>
</dbReference>
<dbReference type="InterPro" id="IPR002563">
    <property type="entry name" value="Flavin_Rdtase-like_dom"/>
</dbReference>
<gene>
    <name evidence="3" type="ORF">SAMN02745911_0507</name>
</gene>
<keyword evidence="1" id="KW-0560">Oxidoreductase</keyword>
<comment type="caution">
    <text evidence="3">The sequence shown here is derived from an EMBL/GenBank/DDBJ whole genome shotgun (WGS) entry which is preliminary data.</text>
</comment>
<dbReference type="SMART" id="SM00903">
    <property type="entry name" value="Flavin_Reduct"/>
    <property type="match status" value="1"/>
</dbReference>
<accession>A0ABY1I639</accession>
<proteinExistence type="predicted"/>
<name>A0ABY1I639_9HYPH</name>
<evidence type="ECO:0000313" key="3">
    <source>
        <dbReference type="EMBL" id="SHI55824.1"/>
    </source>
</evidence>
<evidence type="ECO:0000313" key="4">
    <source>
        <dbReference type="Proteomes" id="UP000184290"/>
    </source>
</evidence>
<dbReference type="PANTHER" id="PTHR30466">
    <property type="entry name" value="FLAVIN REDUCTASE"/>
    <property type="match status" value="1"/>
</dbReference>
<dbReference type="InterPro" id="IPR050268">
    <property type="entry name" value="NADH-dep_flavin_reductase"/>
</dbReference>
<protein>
    <submittedName>
        <fullName evidence="3">Cob(II)yrinic acid a,c-diamide reductase</fullName>
    </submittedName>
</protein>
<evidence type="ECO:0000259" key="2">
    <source>
        <dbReference type="SMART" id="SM00903"/>
    </source>
</evidence>
<dbReference type="Proteomes" id="UP000184290">
    <property type="component" value="Unassembled WGS sequence"/>
</dbReference>
<feature type="domain" description="Flavin reductase like" evidence="2">
    <location>
        <begin position="18"/>
        <end position="165"/>
    </location>
</feature>
<organism evidence="3 4">
    <name type="scientific">Aureimonas altamirensis DSM 21988</name>
    <dbReference type="NCBI Taxonomy" id="1121026"/>
    <lineage>
        <taxon>Bacteria</taxon>
        <taxon>Pseudomonadati</taxon>
        <taxon>Pseudomonadota</taxon>
        <taxon>Alphaproteobacteria</taxon>
        <taxon>Hyphomicrobiales</taxon>
        <taxon>Aurantimonadaceae</taxon>
        <taxon>Aureimonas</taxon>
    </lineage>
</organism>
<dbReference type="EMBL" id="FQZC01000001">
    <property type="protein sequence ID" value="SHI55824.1"/>
    <property type="molecule type" value="Genomic_DNA"/>
</dbReference>
<keyword evidence="4" id="KW-1185">Reference proteome</keyword>
<dbReference type="Gene3D" id="2.30.110.10">
    <property type="entry name" value="Electron Transport, Fmn-binding Protein, Chain A"/>
    <property type="match status" value="1"/>
</dbReference>
<dbReference type="SUPFAM" id="SSF50475">
    <property type="entry name" value="FMN-binding split barrel"/>
    <property type="match status" value="1"/>
</dbReference>
<dbReference type="RefSeq" id="WP_060600754.1">
    <property type="nucleotide sequence ID" value="NZ_FQZC01000001.1"/>
</dbReference>
<sequence>MDLLTGPLIDRLDFRNAMSHFAAAVHIVTTDGRFGLRGTTVTSVCSVSDDPPTLLVCLNLSSAGNDRFSENGAFAVNVLEAGQEAVARAFAGEGKLPVEERFAMAGWETAATGAPMLKGALASFDCRVTDSRIVATHRVIIGEVVGLKVAPAAPSLLYKERQFHSL</sequence>
<dbReference type="InterPro" id="IPR012349">
    <property type="entry name" value="Split_barrel_FMN-bd"/>
</dbReference>
<dbReference type="PANTHER" id="PTHR30466:SF1">
    <property type="entry name" value="FMN REDUCTASE (NADH) RUTF"/>
    <property type="match status" value="1"/>
</dbReference>